<protein>
    <recommendedName>
        <fullName evidence="3">BRICHOS domain-containing protein</fullName>
    </recommendedName>
</protein>
<evidence type="ECO:0000256" key="1">
    <source>
        <dbReference type="ARBA" id="ARBA00023157"/>
    </source>
</evidence>
<accession>A0A7M5WQA6</accession>
<evidence type="ECO:0000256" key="2">
    <source>
        <dbReference type="SAM" id="SignalP"/>
    </source>
</evidence>
<dbReference type="EnsemblMetazoa" id="CLYHEMT001167.1">
    <property type="protein sequence ID" value="CLYHEMP001167.1"/>
    <property type="gene ID" value="CLYHEMG001167"/>
</dbReference>
<feature type="chain" id="PRO_5029888102" description="BRICHOS domain-containing protein" evidence="2">
    <location>
        <begin position="17"/>
        <end position="256"/>
    </location>
</feature>
<evidence type="ECO:0000259" key="3">
    <source>
        <dbReference type="PROSITE" id="PS50869"/>
    </source>
</evidence>
<dbReference type="Pfam" id="PF04089">
    <property type="entry name" value="BRICHOS"/>
    <property type="match status" value="1"/>
</dbReference>
<dbReference type="RefSeq" id="XP_066912395.1">
    <property type="nucleotide sequence ID" value="XM_067056294.1"/>
</dbReference>
<dbReference type="Proteomes" id="UP000594262">
    <property type="component" value="Unplaced"/>
</dbReference>
<dbReference type="Gene3D" id="3.30.390.150">
    <property type="match status" value="1"/>
</dbReference>
<keyword evidence="5" id="KW-1185">Reference proteome</keyword>
<dbReference type="GeneID" id="136799574"/>
<keyword evidence="1" id="KW-1015">Disulfide bond</keyword>
<evidence type="ECO:0000313" key="5">
    <source>
        <dbReference type="Proteomes" id="UP000594262"/>
    </source>
</evidence>
<feature type="domain" description="BRICHOS" evidence="3">
    <location>
        <begin position="50"/>
        <end position="142"/>
    </location>
</feature>
<reference evidence="4" key="1">
    <citation type="submission" date="2021-01" db="UniProtKB">
        <authorList>
            <consortium name="EnsemblMetazoa"/>
        </authorList>
    </citation>
    <scope>IDENTIFICATION</scope>
</reference>
<dbReference type="AlphaFoldDB" id="A0A7M5WQA6"/>
<keyword evidence="2" id="KW-0732">Signal</keyword>
<proteinExistence type="predicted"/>
<feature type="signal peptide" evidence="2">
    <location>
        <begin position="1"/>
        <end position="16"/>
    </location>
</feature>
<dbReference type="InterPro" id="IPR007084">
    <property type="entry name" value="BRICHOS_dom"/>
</dbReference>
<organism evidence="4 5">
    <name type="scientific">Clytia hemisphaerica</name>
    <dbReference type="NCBI Taxonomy" id="252671"/>
    <lineage>
        <taxon>Eukaryota</taxon>
        <taxon>Metazoa</taxon>
        <taxon>Cnidaria</taxon>
        <taxon>Hydrozoa</taxon>
        <taxon>Hydroidolina</taxon>
        <taxon>Leptothecata</taxon>
        <taxon>Obeliida</taxon>
        <taxon>Clytiidae</taxon>
        <taxon>Clytia</taxon>
    </lineage>
</organism>
<sequence>MRTFAILLAVILTASANHFNLEFEQDGSKYIEKVDIFKKTGVIVYDVPRHSNTSAMTLLKDYNLRLNVMKDVVQKRCYVYPMEKNEPTLDSVEKGFEMVKGKFPSNKFLVNQLNMFAQDEVDTSTLSKAVITFCQNYKILNVEFYSEQQAEKLMQQKIKQHFSTRSKRRDVHVGSFMACQDGSTMTEQMNDLVRCWNAKRVDMIKTRCDIKYWKICGNNVHFETLTCKAAGNERHACVIPEHTRANVICCRNKCML</sequence>
<name>A0A7M5WQA6_9CNID</name>
<dbReference type="PROSITE" id="PS50869">
    <property type="entry name" value="BRICHOS"/>
    <property type="match status" value="1"/>
</dbReference>
<evidence type="ECO:0000313" key="4">
    <source>
        <dbReference type="EnsemblMetazoa" id="CLYHEMP001167.1"/>
    </source>
</evidence>